<sequence>MSREITLVVARADNGVIGKDGTLPWHIPAELKHFKQVTRGTAMIMGRKTFDSLPGLLPGRRHIVLTRDPAWYADGAEVAHDVGSALAAAGDTPISVIGGAEIIALFEPVATAAELTQIHMAAEGDTVMAPLDRARWREVSREEHDAADGLPGFSFVRLVRG</sequence>
<name>A0A2P7QZ03_9SPHN</name>
<dbReference type="GO" id="GO:0004146">
    <property type="term" value="F:dihydrofolate reductase activity"/>
    <property type="evidence" value="ECO:0007669"/>
    <property type="project" value="UniProtKB-EC"/>
</dbReference>
<dbReference type="Pfam" id="PF00186">
    <property type="entry name" value="DHFR_1"/>
    <property type="match status" value="1"/>
</dbReference>
<evidence type="ECO:0000256" key="1">
    <source>
        <dbReference type="ARBA" id="ARBA00004903"/>
    </source>
</evidence>
<evidence type="ECO:0000259" key="10">
    <source>
        <dbReference type="PROSITE" id="PS51330"/>
    </source>
</evidence>
<dbReference type="InterPro" id="IPR001796">
    <property type="entry name" value="DHFR_dom"/>
</dbReference>
<keyword evidence="12" id="KW-1185">Reference proteome</keyword>
<evidence type="ECO:0000256" key="8">
    <source>
        <dbReference type="PIRNR" id="PIRNR000194"/>
    </source>
</evidence>
<dbReference type="EC" id="1.5.1.3" evidence="3 8"/>
<dbReference type="OrthoDB" id="9804315at2"/>
<dbReference type="Proteomes" id="UP000241167">
    <property type="component" value="Unassembled WGS sequence"/>
</dbReference>
<comment type="pathway">
    <text evidence="1 8">Cofactor biosynthesis; tetrahydrofolate biosynthesis; 5,6,7,8-tetrahydrofolate from 7,8-dihydrofolate: step 1/1.</text>
</comment>
<dbReference type="CDD" id="cd00209">
    <property type="entry name" value="DHFR"/>
    <property type="match status" value="1"/>
</dbReference>
<dbReference type="PANTHER" id="PTHR48069">
    <property type="entry name" value="DIHYDROFOLATE REDUCTASE"/>
    <property type="match status" value="1"/>
</dbReference>
<keyword evidence="4 8" id="KW-0554">One-carbon metabolism</keyword>
<dbReference type="InterPro" id="IPR017925">
    <property type="entry name" value="DHFR_CS"/>
</dbReference>
<dbReference type="GO" id="GO:0046654">
    <property type="term" value="P:tetrahydrofolate biosynthetic process"/>
    <property type="evidence" value="ECO:0007669"/>
    <property type="project" value="UniProtKB-UniPathway"/>
</dbReference>
<dbReference type="GO" id="GO:0046452">
    <property type="term" value="P:dihydrofolate metabolic process"/>
    <property type="evidence" value="ECO:0007669"/>
    <property type="project" value="TreeGrafter"/>
</dbReference>
<evidence type="ECO:0000256" key="9">
    <source>
        <dbReference type="RuleBase" id="RU004474"/>
    </source>
</evidence>
<evidence type="ECO:0000256" key="2">
    <source>
        <dbReference type="ARBA" id="ARBA00009539"/>
    </source>
</evidence>
<comment type="catalytic activity">
    <reaction evidence="8">
        <text>(6S)-5,6,7,8-tetrahydrofolate + NADP(+) = 7,8-dihydrofolate + NADPH + H(+)</text>
        <dbReference type="Rhea" id="RHEA:15009"/>
        <dbReference type="ChEBI" id="CHEBI:15378"/>
        <dbReference type="ChEBI" id="CHEBI:57451"/>
        <dbReference type="ChEBI" id="CHEBI:57453"/>
        <dbReference type="ChEBI" id="CHEBI:57783"/>
        <dbReference type="ChEBI" id="CHEBI:58349"/>
        <dbReference type="EC" id="1.5.1.3"/>
    </reaction>
</comment>
<evidence type="ECO:0000256" key="5">
    <source>
        <dbReference type="ARBA" id="ARBA00022857"/>
    </source>
</evidence>
<dbReference type="PANTHER" id="PTHR48069:SF3">
    <property type="entry name" value="DIHYDROFOLATE REDUCTASE"/>
    <property type="match status" value="1"/>
</dbReference>
<dbReference type="GO" id="GO:0050661">
    <property type="term" value="F:NADP binding"/>
    <property type="evidence" value="ECO:0007669"/>
    <property type="project" value="InterPro"/>
</dbReference>
<dbReference type="PIRSF" id="PIRSF000194">
    <property type="entry name" value="DHFR"/>
    <property type="match status" value="1"/>
</dbReference>
<feature type="domain" description="DHFR" evidence="10">
    <location>
        <begin position="4"/>
        <end position="160"/>
    </location>
</feature>
<dbReference type="GO" id="GO:0006730">
    <property type="term" value="P:one-carbon metabolic process"/>
    <property type="evidence" value="ECO:0007669"/>
    <property type="project" value="UniProtKB-KW"/>
</dbReference>
<dbReference type="AlphaFoldDB" id="A0A2P7QZ03"/>
<evidence type="ECO:0000256" key="7">
    <source>
        <dbReference type="ARBA" id="ARBA00025067"/>
    </source>
</evidence>
<dbReference type="RefSeq" id="WP_106511208.1">
    <property type="nucleotide sequence ID" value="NZ_PXYI01000001.1"/>
</dbReference>
<organism evidence="11 12">
    <name type="scientific">Allosphingosinicella deserti</name>
    <dbReference type="NCBI Taxonomy" id="2116704"/>
    <lineage>
        <taxon>Bacteria</taxon>
        <taxon>Pseudomonadati</taxon>
        <taxon>Pseudomonadota</taxon>
        <taxon>Alphaproteobacteria</taxon>
        <taxon>Sphingomonadales</taxon>
        <taxon>Sphingomonadaceae</taxon>
        <taxon>Allosphingosinicella</taxon>
    </lineage>
</organism>
<evidence type="ECO:0000256" key="4">
    <source>
        <dbReference type="ARBA" id="ARBA00022563"/>
    </source>
</evidence>
<keyword evidence="5 8" id="KW-0521">NADP</keyword>
<dbReference type="PRINTS" id="PR00070">
    <property type="entry name" value="DHFR"/>
</dbReference>
<dbReference type="EMBL" id="PXYI01000001">
    <property type="protein sequence ID" value="PSJ43187.1"/>
    <property type="molecule type" value="Genomic_DNA"/>
</dbReference>
<evidence type="ECO:0000313" key="11">
    <source>
        <dbReference type="EMBL" id="PSJ43187.1"/>
    </source>
</evidence>
<comment type="caution">
    <text evidence="11">The sequence shown here is derived from an EMBL/GenBank/DDBJ whole genome shotgun (WGS) entry which is preliminary data.</text>
</comment>
<proteinExistence type="inferred from homology"/>
<dbReference type="PROSITE" id="PS51330">
    <property type="entry name" value="DHFR_2"/>
    <property type="match status" value="1"/>
</dbReference>
<evidence type="ECO:0000313" key="12">
    <source>
        <dbReference type="Proteomes" id="UP000241167"/>
    </source>
</evidence>
<gene>
    <name evidence="11" type="ORF">C7I55_02030</name>
</gene>
<dbReference type="UniPathway" id="UPA00077">
    <property type="reaction ID" value="UER00158"/>
</dbReference>
<evidence type="ECO:0000256" key="6">
    <source>
        <dbReference type="ARBA" id="ARBA00023002"/>
    </source>
</evidence>
<reference evidence="11 12" key="1">
    <citation type="submission" date="2018-03" db="EMBL/GenBank/DDBJ databases">
        <title>The draft genome of Sphingosinicella sp. GL-C-18.</title>
        <authorList>
            <person name="Liu L."/>
            <person name="Li L."/>
            <person name="Liang L."/>
            <person name="Zhang X."/>
            <person name="Wang T."/>
        </authorList>
    </citation>
    <scope>NUCLEOTIDE SEQUENCE [LARGE SCALE GENOMIC DNA]</scope>
    <source>
        <strain evidence="11 12">GL-C-18</strain>
    </source>
</reference>
<accession>A0A2P7QZ03</accession>
<dbReference type="Gene3D" id="3.40.430.10">
    <property type="entry name" value="Dihydrofolate Reductase, subunit A"/>
    <property type="match status" value="1"/>
</dbReference>
<dbReference type="InterPro" id="IPR012259">
    <property type="entry name" value="DHFR"/>
</dbReference>
<dbReference type="SUPFAM" id="SSF53597">
    <property type="entry name" value="Dihydrofolate reductase-like"/>
    <property type="match status" value="1"/>
</dbReference>
<protein>
    <recommendedName>
        <fullName evidence="3 8">Dihydrofolate reductase</fullName>
        <ecNumber evidence="3 8">1.5.1.3</ecNumber>
    </recommendedName>
</protein>
<keyword evidence="6 8" id="KW-0560">Oxidoreductase</keyword>
<evidence type="ECO:0000256" key="3">
    <source>
        <dbReference type="ARBA" id="ARBA00012856"/>
    </source>
</evidence>
<dbReference type="GO" id="GO:0046655">
    <property type="term" value="P:folic acid metabolic process"/>
    <property type="evidence" value="ECO:0007669"/>
    <property type="project" value="TreeGrafter"/>
</dbReference>
<comment type="similarity">
    <text evidence="2 8 9">Belongs to the dihydrofolate reductase family.</text>
</comment>
<comment type="function">
    <text evidence="7 8">Key enzyme in folate metabolism. Catalyzes an essential reaction for de novo glycine and purine synthesis, and for DNA precursor synthesis.</text>
</comment>
<dbReference type="GO" id="GO:0005829">
    <property type="term" value="C:cytosol"/>
    <property type="evidence" value="ECO:0007669"/>
    <property type="project" value="TreeGrafter"/>
</dbReference>
<dbReference type="PROSITE" id="PS00075">
    <property type="entry name" value="DHFR_1"/>
    <property type="match status" value="1"/>
</dbReference>
<dbReference type="InterPro" id="IPR024072">
    <property type="entry name" value="DHFR-like_dom_sf"/>
</dbReference>